<feature type="signal peptide" evidence="1">
    <location>
        <begin position="1"/>
        <end position="27"/>
    </location>
</feature>
<organism evidence="2 3">
    <name type="scientific">Streptomyces roseolilacinus</name>
    <dbReference type="NCBI Taxonomy" id="66904"/>
    <lineage>
        <taxon>Bacteria</taxon>
        <taxon>Bacillati</taxon>
        <taxon>Actinomycetota</taxon>
        <taxon>Actinomycetes</taxon>
        <taxon>Kitasatosporales</taxon>
        <taxon>Streptomycetaceae</taxon>
        <taxon>Streptomyces</taxon>
    </lineage>
</organism>
<reference evidence="2" key="1">
    <citation type="journal article" date="2014" name="Int. J. Syst. Evol. Microbiol.">
        <title>Complete genome sequence of Corynebacterium casei LMG S-19264T (=DSM 44701T), isolated from a smear-ripened cheese.</title>
        <authorList>
            <consortium name="US DOE Joint Genome Institute (JGI-PGF)"/>
            <person name="Walter F."/>
            <person name="Albersmeier A."/>
            <person name="Kalinowski J."/>
            <person name="Ruckert C."/>
        </authorList>
    </citation>
    <scope>NUCLEOTIDE SEQUENCE</scope>
    <source>
        <strain evidence="2">JCM 4335</strain>
    </source>
</reference>
<keyword evidence="3" id="KW-1185">Reference proteome</keyword>
<name>A0A918B5B4_9ACTN</name>
<gene>
    <name evidence="2" type="ORF">GCM10010249_38080</name>
</gene>
<evidence type="ECO:0000313" key="3">
    <source>
        <dbReference type="Proteomes" id="UP000654123"/>
    </source>
</evidence>
<proteinExistence type="predicted"/>
<keyword evidence="1" id="KW-0732">Signal</keyword>
<evidence type="ECO:0000256" key="1">
    <source>
        <dbReference type="SAM" id="SignalP"/>
    </source>
</evidence>
<comment type="caution">
    <text evidence="2">The sequence shown here is derived from an EMBL/GenBank/DDBJ whole genome shotgun (WGS) entry which is preliminary data.</text>
</comment>
<evidence type="ECO:0000313" key="2">
    <source>
        <dbReference type="EMBL" id="GGQ15782.1"/>
    </source>
</evidence>
<reference evidence="2" key="2">
    <citation type="submission" date="2020-09" db="EMBL/GenBank/DDBJ databases">
        <authorList>
            <person name="Sun Q."/>
            <person name="Ohkuma M."/>
        </authorList>
    </citation>
    <scope>NUCLEOTIDE SEQUENCE</scope>
    <source>
        <strain evidence="2">JCM 4335</strain>
    </source>
</reference>
<accession>A0A918B5B4</accession>
<evidence type="ECO:0008006" key="4">
    <source>
        <dbReference type="Google" id="ProtNLM"/>
    </source>
</evidence>
<dbReference type="AlphaFoldDB" id="A0A918B5B4"/>
<dbReference type="EMBL" id="BMSV01000007">
    <property type="protein sequence ID" value="GGQ15782.1"/>
    <property type="molecule type" value="Genomic_DNA"/>
</dbReference>
<dbReference type="Proteomes" id="UP000654123">
    <property type="component" value="Unassembled WGS sequence"/>
</dbReference>
<sequence>MKLGRIAAAAVLAASIPFVGTAQPAAAANTHTVTLQGTMEVVECCGLFGASDKQIRDINRSVRLTHGQAELFKETVCAGGEARGELRVNVRVRSSEALVVVPTLRLFEGSSCSNLDLDGQGLGGGRNLPLGTAQTWVLNAFNNEFHSADYASAWFSVIHKIGPGG</sequence>
<feature type="chain" id="PRO_5037985121" description="Secreted protein" evidence="1">
    <location>
        <begin position="28"/>
        <end position="165"/>
    </location>
</feature>
<protein>
    <recommendedName>
        <fullName evidence="4">Secreted protein</fullName>
    </recommendedName>
</protein>